<keyword evidence="3" id="KW-1185">Reference proteome</keyword>
<protein>
    <submittedName>
        <fullName evidence="2">Homeodomain-like domain-containing protein</fullName>
    </submittedName>
</protein>
<dbReference type="EMBL" id="SHKW01000001">
    <property type="protein sequence ID" value="RZU41340.1"/>
    <property type="molecule type" value="Genomic_DNA"/>
</dbReference>
<feature type="domain" description="HTH cro/C1-type" evidence="1">
    <location>
        <begin position="341"/>
        <end position="362"/>
    </location>
</feature>
<accession>A0A4Q7YUN7</accession>
<proteinExistence type="predicted"/>
<dbReference type="SUPFAM" id="SSF47413">
    <property type="entry name" value="lambda repressor-like DNA-binding domains"/>
    <property type="match status" value="1"/>
</dbReference>
<evidence type="ECO:0000313" key="3">
    <source>
        <dbReference type="Proteomes" id="UP000292958"/>
    </source>
</evidence>
<dbReference type="Pfam" id="PF13384">
    <property type="entry name" value="HTH_23"/>
    <property type="match status" value="1"/>
</dbReference>
<dbReference type="OrthoDB" id="8689481at2"/>
<gene>
    <name evidence="2" type="ORF">BDD14_2857</name>
</gene>
<evidence type="ECO:0000313" key="2">
    <source>
        <dbReference type="EMBL" id="RZU41340.1"/>
    </source>
</evidence>
<dbReference type="InterPro" id="IPR010982">
    <property type="entry name" value="Lambda_DNA-bd_dom_sf"/>
</dbReference>
<sequence>MSISAVDTVIYLLTCDRATVAKEILFKSRCYYLIDMVDRKKPLNRPDADPIQIYRGCNSRVASAVNMFSRQWARYSVRSRRYPIYVLLADIVDGAWRDYIATLPVAYLGRVLCEGQLLSIIAERNGFPFFDDLFACVVNSTEGDRKLNDWIRSRDGVLPPVGEFNLEQIHHEFRATVSTLRELASRCEGKEPKKIRVGRLNARRLKPYCELCGEATELGMILKGATWPLQDPNKKASLSARYCSSHRPKHHDGTWNPSYQRARRSKEKFEWEIFKIKHHTSNVPDISLAKGKGIGDPFLWNLAHQLDIVLFESDRIRNVARQLVDARISIRKRQAIMLLTAGISQSEIARRLGVSRQAISKIASSEPFQRISMMYRFGN</sequence>
<organism evidence="2 3">
    <name type="scientific">Edaphobacter modestus</name>
    <dbReference type="NCBI Taxonomy" id="388466"/>
    <lineage>
        <taxon>Bacteria</taxon>
        <taxon>Pseudomonadati</taxon>
        <taxon>Acidobacteriota</taxon>
        <taxon>Terriglobia</taxon>
        <taxon>Terriglobales</taxon>
        <taxon>Acidobacteriaceae</taxon>
        <taxon>Edaphobacter</taxon>
    </lineage>
</organism>
<evidence type="ECO:0000259" key="1">
    <source>
        <dbReference type="PROSITE" id="PS50943"/>
    </source>
</evidence>
<dbReference type="InterPro" id="IPR001387">
    <property type="entry name" value="Cro/C1-type_HTH"/>
</dbReference>
<keyword evidence="2" id="KW-0371">Homeobox</keyword>
<dbReference type="PROSITE" id="PS50943">
    <property type="entry name" value="HTH_CROC1"/>
    <property type="match status" value="1"/>
</dbReference>
<name>A0A4Q7YUN7_9BACT</name>
<keyword evidence="2" id="KW-0238">DNA-binding</keyword>
<dbReference type="Proteomes" id="UP000292958">
    <property type="component" value="Unassembled WGS sequence"/>
</dbReference>
<comment type="caution">
    <text evidence="2">The sequence shown here is derived from an EMBL/GenBank/DDBJ whole genome shotgun (WGS) entry which is preliminary data.</text>
</comment>
<reference evidence="2 3" key="1">
    <citation type="submission" date="2019-02" db="EMBL/GenBank/DDBJ databases">
        <title>Genomic Encyclopedia of Archaeal and Bacterial Type Strains, Phase II (KMG-II): from individual species to whole genera.</title>
        <authorList>
            <person name="Goeker M."/>
        </authorList>
    </citation>
    <scope>NUCLEOTIDE SEQUENCE [LARGE SCALE GENOMIC DNA]</scope>
    <source>
        <strain evidence="2 3">DSM 18101</strain>
    </source>
</reference>
<dbReference type="AlphaFoldDB" id="A0A4Q7YUN7"/>
<dbReference type="GO" id="GO:0003677">
    <property type="term" value="F:DNA binding"/>
    <property type="evidence" value="ECO:0007669"/>
    <property type="project" value="UniProtKB-KW"/>
</dbReference>
<dbReference type="CDD" id="cd00093">
    <property type="entry name" value="HTH_XRE"/>
    <property type="match status" value="1"/>
</dbReference>